<protein>
    <submittedName>
        <fullName evidence="2">Uncharacterized protein</fullName>
    </submittedName>
</protein>
<dbReference type="EMBL" id="CM007390">
    <property type="protein sequence ID" value="ONK56876.1"/>
    <property type="molecule type" value="Genomic_DNA"/>
</dbReference>
<sequence>MFHLLLGHSGNANCTWARHRGEETWTAGHYDSSIAADRLHRGRKTSPLRGRCSIAARLAVSTRALIVTLAGAGGDSSARRASTSRTADRTDPNAGQQREGQRGEAARGPRAPRSASAANTSPNSGIVRRRRELSESRRPRPSRSAEGGQGQGARVEETASRPRPSAFELLTHYYQPACGPGKPNRQRGGAHVRVHQGFRLQL</sequence>
<evidence type="ECO:0000313" key="3">
    <source>
        <dbReference type="Proteomes" id="UP000243459"/>
    </source>
</evidence>
<feature type="compositionally biased region" description="Low complexity" evidence="1">
    <location>
        <begin position="75"/>
        <end position="85"/>
    </location>
</feature>
<accession>A0A5P1E7A0</accession>
<gene>
    <name evidence="2" type="ORF">A4U43_C10F14050</name>
</gene>
<evidence type="ECO:0000256" key="1">
    <source>
        <dbReference type="SAM" id="MobiDB-lite"/>
    </source>
</evidence>
<dbReference type="Proteomes" id="UP000243459">
    <property type="component" value="Chromosome 10"/>
</dbReference>
<organism evidence="2 3">
    <name type="scientific">Asparagus officinalis</name>
    <name type="common">Garden asparagus</name>
    <dbReference type="NCBI Taxonomy" id="4686"/>
    <lineage>
        <taxon>Eukaryota</taxon>
        <taxon>Viridiplantae</taxon>
        <taxon>Streptophyta</taxon>
        <taxon>Embryophyta</taxon>
        <taxon>Tracheophyta</taxon>
        <taxon>Spermatophyta</taxon>
        <taxon>Magnoliopsida</taxon>
        <taxon>Liliopsida</taxon>
        <taxon>Asparagales</taxon>
        <taxon>Asparagaceae</taxon>
        <taxon>Asparagoideae</taxon>
        <taxon>Asparagus</taxon>
    </lineage>
</organism>
<keyword evidence="3" id="KW-1185">Reference proteome</keyword>
<feature type="compositionally biased region" description="Low complexity" evidence="1">
    <location>
        <begin position="108"/>
        <end position="118"/>
    </location>
</feature>
<reference evidence="3" key="1">
    <citation type="journal article" date="2017" name="Nat. Commun.">
        <title>The asparagus genome sheds light on the origin and evolution of a young Y chromosome.</title>
        <authorList>
            <person name="Harkess A."/>
            <person name="Zhou J."/>
            <person name="Xu C."/>
            <person name="Bowers J.E."/>
            <person name="Van der Hulst R."/>
            <person name="Ayyampalayam S."/>
            <person name="Mercati F."/>
            <person name="Riccardi P."/>
            <person name="McKain M.R."/>
            <person name="Kakrana A."/>
            <person name="Tang H."/>
            <person name="Ray J."/>
            <person name="Groenendijk J."/>
            <person name="Arikit S."/>
            <person name="Mathioni S.M."/>
            <person name="Nakano M."/>
            <person name="Shan H."/>
            <person name="Telgmann-Rauber A."/>
            <person name="Kanno A."/>
            <person name="Yue Z."/>
            <person name="Chen H."/>
            <person name="Li W."/>
            <person name="Chen Y."/>
            <person name="Xu X."/>
            <person name="Zhang Y."/>
            <person name="Luo S."/>
            <person name="Chen H."/>
            <person name="Gao J."/>
            <person name="Mao Z."/>
            <person name="Pires J.C."/>
            <person name="Luo M."/>
            <person name="Kudrna D."/>
            <person name="Wing R.A."/>
            <person name="Meyers B.C."/>
            <person name="Yi K."/>
            <person name="Kong H."/>
            <person name="Lavrijsen P."/>
            <person name="Sunseri F."/>
            <person name="Falavigna A."/>
            <person name="Ye Y."/>
            <person name="Leebens-Mack J.H."/>
            <person name="Chen G."/>
        </authorList>
    </citation>
    <scope>NUCLEOTIDE SEQUENCE [LARGE SCALE GENOMIC DNA]</scope>
    <source>
        <strain evidence="3">cv. DH0086</strain>
    </source>
</reference>
<proteinExistence type="predicted"/>
<evidence type="ECO:0000313" key="2">
    <source>
        <dbReference type="EMBL" id="ONK56876.1"/>
    </source>
</evidence>
<dbReference type="AlphaFoldDB" id="A0A5P1E7A0"/>
<dbReference type="Gramene" id="ONK56876">
    <property type="protein sequence ID" value="ONK56876"/>
    <property type="gene ID" value="A4U43_C10F14050"/>
</dbReference>
<name>A0A5P1E7A0_ASPOF</name>
<feature type="region of interest" description="Disordered" evidence="1">
    <location>
        <begin position="71"/>
        <end position="161"/>
    </location>
</feature>